<evidence type="ECO:0000313" key="1">
    <source>
        <dbReference type="EMBL" id="KAI0043236.1"/>
    </source>
</evidence>
<accession>A0ACB8RHN3</accession>
<protein>
    <submittedName>
        <fullName evidence="1">NAD-P-binding protein</fullName>
    </submittedName>
</protein>
<organism evidence="1 2">
    <name type="scientific">Auriscalpium vulgare</name>
    <dbReference type="NCBI Taxonomy" id="40419"/>
    <lineage>
        <taxon>Eukaryota</taxon>
        <taxon>Fungi</taxon>
        <taxon>Dikarya</taxon>
        <taxon>Basidiomycota</taxon>
        <taxon>Agaricomycotina</taxon>
        <taxon>Agaricomycetes</taxon>
        <taxon>Russulales</taxon>
        <taxon>Auriscalpiaceae</taxon>
        <taxon>Auriscalpium</taxon>
    </lineage>
</organism>
<evidence type="ECO:0000313" key="2">
    <source>
        <dbReference type="Proteomes" id="UP000814033"/>
    </source>
</evidence>
<comment type="caution">
    <text evidence="1">The sequence shown here is derived from an EMBL/GenBank/DDBJ whole genome shotgun (WGS) entry which is preliminary data.</text>
</comment>
<reference evidence="1" key="2">
    <citation type="journal article" date="2022" name="New Phytol.">
        <title>Evolutionary transition to the ectomycorrhizal habit in the genomes of a hyperdiverse lineage of mushroom-forming fungi.</title>
        <authorList>
            <person name="Looney B."/>
            <person name="Miyauchi S."/>
            <person name="Morin E."/>
            <person name="Drula E."/>
            <person name="Courty P.E."/>
            <person name="Kohler A."/>
            <person name="Kuo A."/>
            <person name="LaButti K."/>
            <person name="Pangilinan J."/>
            <person name="Lipzen A."/>
            <person name="Riley R."/>
            <person name="Andreopoulos W."/>
            <person name="He G."/>
            <person name="Johnson J."/>
            <person name="Nolan M."/>
            <person name="Tritt A."/>
            <person name="Barry K.W."/>
            <person name="Grigoriev I.V."/>
            <person name="Nagy L.G."/>
            <person name="Hibbett D."/>
            <person name="Henrissat B."/>
            <person name="Matheny P.B."/>
            <person name="Labbe J."/>
            <person name="Martin F.M."/>
        </authorList>
    </citation>
    <scope>NUCLEOTIDE SEQUENCE</scope>
    <source>
        <strain evidence="1">FP105234-sp</strain>
    </source>
</reference>
<dbReference type="Proteomes" id="UP000814033">
    <property type="component" value="Unassembled WGS sequence"/>
</dbReference>
<name>A0ACB8RHN3_9AGAM</name>
<keyword evidence="2" id="KW-1185">Reference proteome</keyword>
<dbReference type="EMBL" id="MU276027">
    <property type="protein sequence ID" value="KAI0043236.1"/>
    <property type="molecule type" value="Genomic_DNA"/>
</dbReference>
<sequence>MSSTVKIFITGATGYIGGVVLQRLLAHAEHASFEITALVRDDAKAKKLNDLGVKTQTGSFARGDLLEELAAASDVVIHTVRIPDFTSCPILRPARFYAEWLTAYQANADDLDAARAILRGLNARHAKTGQVPIYIHTSGTGVLIDNAKGEYASETIYHDSDVAQIESLAPSQPHREVDVEVVAADQAGYVRTYIILPSTIWGIGAGPVYDAGIANPYSQQIPGAIRASVRRGQGGVVGAGKNVWPHIWIQDQGDIYKIIFDAARADPHTPHGREGFYFGEAGEYTLYDAARTYTQALHALGKSATAEPTSFTDEEIQQYFGGPYLGSNSRARGDRARALGWKPTKTTDDFYASIGPEVDAAVGIAK</sequence>
<reference evidence="1" key="1">
    <citation type="submission" date="2021-02" db="EMBL/GenBank/DDBJ databases">
        <authorList>
            <consortium name="DOE Joint Genome Institute"/>
            <person name="Ahrendt S."/>
            <person name="Looney B.P."/>
            <person name="Miyauchi S."/>
            <person name="Morin E."/>
            <person name="Drula E."/>
            <person name="Courty P.E."/>
            <person name="Chicoki N."/>
            <person name="Fauchery L."/>
            <person name="Kohler A."/>
            <person name="Kuo A."/>
            <person name="Labutti K."/>
            <person name="Pangilinan J."/>
            <person name="Lipzen A."/>
            <person name="Riley R."/>
            <person name="Andreopoulos W."/>
            <person name="He G."/>
            <person name="Johnson J."/>
            <person name="Barry K.W."/>
            <person name="Grigoriev I.V."/>
            <person name="Nagy L."/>
            <person name="Hibbett D."/>
            <person name="Henrissat B."/>
            <person name="Matheny P.B."/>
            <person name="Labbe J."/>
            <person name="Martin F."/>
        </authorList>
    </citation>
    <scope>NUCLEOTIDE SEQUENCE</scope>
    <source>
        <strain evidence="1">FP105234-sp</strain>
    </source>
</reference>
<proteinExistence type="predicted"/>
<gene>
    <name evidence="1" type="ORF">FA95DRAFT_426439</name>
</gene>